<dbReference type="AlphaFoldDB" id="A0A318SQE3"/>
<dbReference type="Proteomes" id="UP000248311">
    <property type="component" value="Unassembled WGS sequence"/>
</dbReference>
<proteinExistence type="predicted"/>
<keyword evidence="8" id="KW-1185">Reference proteome</keyword>
<organism evidence="7 8">
    <name type="scientific">Pseudoroseicyclus aestuarii</name>
    <dbReference type="NCBI Taxonomy" id="1795041"/>
    <lineage>
        <taxon>Bacteria</taxon>
        <taxon>Pseudomonadati</taxon>
        <taxon>Pseudomonadota</taxon>
        <taxon>Alphaproteobacteria</taxon>
        <taxon>Rhodobacterales</taxon>
        <taxon>Paracoccaceae</taxon>
        <taxon>Pseudoroseicyclus</taxon>
    </lineage>
</organism>
<feature type="chain" id="PRO_5016400476" evidence="5">
    <location>
        <begin position="27"/>
        <end position="147"/>
    </location>
</feature>
<dbReference type="Gene3D" id="3.30.1330.60">
    <property type="entry name" value="OmpA-like domain"/>
    <property type="match status" value="1"/>
</dbReference>
<keyword evidence="5" id="KW-0732">Signal</keyword>
<feature type="domain" description="OmpA-like" evidence="6">
    <location>
        <begin position="33"/>
        <end position="147"/>
    </location>
</feature>
<evidence type="ECO:0000256" key="5">
    <source>
        <dbReference type="SAM" id="SignalP"/>
    </source>
</evidence>
<dbReference type="PROSITE" id="PS51123">
    <property type="entry name" value="OMPA_2"/>
    <property type="match status" value="1"/>
</dbReference>
<dbReference type="InterPro" id="IPR036737">
    <property type="entry name" value="OmpA-like_sf"/>
</dbReference>
<dbReference type="OrthoDB" id="7866449at2"/>
<protein>
    <submittedName>
        <fullName evidence="7">OmpA family protein</fullName>
    </submittedName>
</protein>
<dbReference type="CDD" id="cd07185">
    <property type="entry name" value="OmpA_C-like"/>
    <property type="match status" value="1"/>
</dbReference>
<dbReference type="EMBL" id="QJTE01000003">
    <property type="protein sequence ID" value="PYE84101.1"/>
    <property type="molecule type" value="Genomic_DNA"/>
</dbReference>
<accession>A0A318SQE3</accession>
<evidence type="ECO:0000256" key="3">
    <source>
        <dbReference type="ARBA" id="ARBA00023237"/>
    </source>
</evidence>
<keyword evidence="2 4" id="KW-0472">Membrane</keyword>
<evidence type="ECO:0000256" key="4">
    <source>
        <dbReference type="PROSITE-ProRule" id="PRU00473"/>
    </source>
</evidence>
<comment type="subcellular location">
    <subcellularLocation>
        <location evidence="1">Cell outer membrane</location>
    </subcellularLocation>
</comment>
<dbReference type="SUPFAM" id="SSF103088">
    <property type="entry name" value="OmpA-like"/>
    <property type="match status" value="1"/>
</dbReference>
<dbReference type="PANTHER" id="PTHR30329:SF21">
    <property type="entry name" value="LIPOPROTEIN YIAD-RELATED"/>
    <property type="match status" value="1"/>
</dbReference>
<dbReference type="Pfam" id="PF00691">
    <property type="entry name" value="OmpA"/>
    <property type="match status" value="1"/>
</dbReference>
<keyword evidence="3" id="KW-0998">Cell outer membrane</keyword>
<dbReference type="GO" id="GO:0009279">
    <property type="term" value="C:cell outer membrane"/>
    <property type="evidence" value="ECO:0007669"/>
    <property type="project" value="UniProtKB-SubCell"/>
</dbReference>
<evidence type="ECO:0000256" key="1">
    <source>
        <dbReference type="ARBA" id="ARBA00004442"/>
    </source>
</evidence>
<evidence type="ECO:0000259" key="6">
    <source>
        <dbReference type="PROSITE" id="PS51123"/>
    </source>
</evidence>
<reference evidence="7 8" key="1">
    <citation type="submission" date="2018-06" db="EMBL/GenBank/DDBJ databases">
        <title>Genomic Encyclopedia of Type Strains, Phase III (KMG-III): the genomes of soil and plant-associated and newly described type strains.</title>
        <authorList>
            <person name="Whitman W."/>
        </authorList>
    </citation>
    <scope>NUCLEOTIDE SEQUENCE [LARGE SCALE GENOMIC DNA]</scope>
    <source>
        <strain evidence="7 8">CECT 9025</strain>
    </source>
</reference>
<dbReference type="InterPro" id="IPR006664">
    <property type="entry name" value="OMP_bac"/>
</dbReference>
<evidence type="ECO:0000313" key="7">
    <source>
        <dbReference type="EMBL" id="PYE84101.1"/>
    </source>
</evidence>
<dbReference type="PRINTS" id="PR01021">
    <property type="entry name" value="OMPADOMAIN"/>
</dbReference>
<dbReference type="PANTHER" id="PTHR30329">
    <property type="entry name" value="STATOR ELEMENT OF FLAGELLAR MOTOR COMPLEX"/>
    <property type="match status" value="1"/>
</dbReference>
<feature type="signal peptide" evidence="5">
    <location>
        <begin position="1"/>
        <end position="26"/>
    </location>
</feature>
<gene>
    <name evidence="7" type="ORF">DFP88_103467</name>
</gene>
<dbReference type="RefSeq" id="WP_110814651.1">
    <property type="nucleotide sequence ID" value="NZ_QJTE01000003.1"/>
</dbReference>
<dbReference type="InterPro" id="IPR050330">
    <property type="entry name" value="Bact_OuterMem_StrucFunc"/>
</dbReference>
<evidence type="ECO:0000313" key="8">
    <source>
        <dbReference type="Proteomes" id="UP000248311"/>
    </source>
</evidence>
<sequence length="147" mass="15573">MTSLTIRTFTAACLSGLVLLAAPVGAQTGPEDASAQAPDDSLAIFFRTGSARVDADQQQTLDQAARLFREGSPIVMIVSGGADTVGDATRNLDLSIRRAQQVADGLVARGIPAERLQVLGRGNSELPVETADGVDQRLNRQVEITWR</sequence>
<evidence type="ECO:0000256" key="2">
    <source>
        <dbReference type="ARBA" id="ARBA00023136"/>
    </source>
</evidence>
<name>A0A318SQE3_9RHOB</name>
<dbReference type="InterPro" id="IPR006665">
    <property type="entry name" value="OmpA-like"/>
</dbReference>
<comment type="caution">
    <text evidence="7">The sequence shown here is derived from an EMBL/GenBank/DDBJ whole genome shotgun (WGS) entry which is preliminary data.</text>
</comment>